<dbReference type="AlphaFoldDB" id="A0A1A3GI53"/>
<dbReference type="RefSeq" id="WP_064986553.1">
    <property type="nucleotide sequence ID" value="NZ_LZLC01000260.1"/>
</dbReference>
<comment type="caution">
    <text evidence="1">The sequence shown here is derived from an EMBL/GenBank/DDBJ whole genome shotgun (WGS) entry which is preliminary data.</text>
</comment>
<name>A0A1A3GI53_MYCMU</name>
<organism evidence="1 2">
    <name type="scientific">Mycolicibacterium mucogenicum</name>
    <name type="common">Mycobacterium mucogenicum</name>
    <dbReference type="NCBI Taxonomy" id="56689"/>
    <lineage>
        <taxon>Bacteria</taxon>
        <taxon>Bacillati</taxon>
        <taxon>Actinomycetota</taxon>
        <taxon>Actinomycetes</taxon>
        <taxon>Mycobacteriales</taxon>
        <taxon>Mycobacteriaceae</taxon>
        <taxon>Mycolicibacterium</taxon>
    </lineage>
</organism>
<dbReference type="InterPro" id="IPR011008">
    <property type="entry name" value="Dimeric_a/b-barrel"/>
</dbReference>
<dbReference type="SUPFAM" id="SSF54909">
    <property type="entry name" value="Dimeric alpha+beta barrel"/>
    <property type="match status" value="2"/>
</dbReference>
<evidence type="ECO:0000313" key="1">
    <source>
        <dbReference type="EMBL" id="OBJ35722.1"/>
    </source>
</evidence>
<accession>A0A1A3GI53</accession>
<evidence type="ECO:0008006" key="3">
    <source>
        <dbReference type="Google" id="ProtNLM"/>
    </source>
</evidence>
<proteinExistence type="predicted"/>
<dbReference type="STRING" id="56689.GCA_001291445_04045"/>
<sequence length="206" mass="22712">MYARSTTIHAQPSAIDAGVAHLRDEVMPQLQGLQGFVGMSLLTDRQSGRCIAVTAWESEEAMNAVAEQVRPIREKAIQMFGGAATVDEWDIAILHRARQMPEGACARVTWGHVDPAHADAAIEHFKRNIVPDSEALEGFCSTSLLVDRNTGRGVSCTTFDSRESMERNRDGARTMKQMRMKETGAAELDEAEFDVAFAHLRVPELV</sequence>
<protein>
    <recommendedName>
        <fullName evidence="3">ABM domain-containing protein</fullName>
    </recommendedName>
</protein>
<gene>
    <name evidence="1" type="ORF">A5630_08970</name>
</gene>
<dbReference type="EMBL" id="LZLC01000260">
    <property type="protein sequence ID" value="OBJ35722.1"/>
    <property type="molecule type" value="Genomic_DNA"/>
</dbReference>
<dbReference type="Gene3D" id="3.30.70.100">
    <property type="match status" value="1"/>
</dbReference>
<dbReference type="Proteomes" id="UP000093898">
    <property type="component" value="Unassembled WGS sequence"/>
</dbReference>
<reference evidence="1 2" key="1">
    <citation type="submission" date="2016-06" db="EMBL/GenBank/DDBJ databases">
        <authorList>
            <person name="Kjaerup R.B."/>
            <person name="Dalgaard T.S."/>
            <person name="Juul-Madsen H.R."/>
        </authorList>
    </citation>
    <scope>NUCLEOTIDE SEQUENCE [LARGE SCALE GENOMIC DNA]</scope>
    <source>
        <strain evidence="1 2">1127319.6</strain>
    </source>
</reference>
<evidence type="ECO:0000313" key="2">
    <source>
        <dbReference type="Proteomes" id="UP000093898"/>
    </source>
</evidence>